<sequence>MSRPIVKTHCSSCVELKKYVDQQGELISQLMRMIAQTHEKVVVMERNVHKITPENEVEYVCDVSEPSSDPSVID</sequence>
<dbReference type="OrthoDB" id="2974215at2"/>
<reference evidence="1 2" key="1">
    <citation type="submission" date="2018-11" db="EMBL/GenBank/DDBJ databases">
        <title>Genomic Encyclopedia of Type Strains, Phase IV (KMG-IV): sequencing the most valuable type-strain genomes for metagenomic binning, comparative biology and taxonomic classification.</title>
        <authorList>
            <person name="Goeker M."/>
        </authorList>
    </citation>
    <scope>NUCLEOTIDE SEQUENCE [LARGE SCALE GENOMIC DNA]</scope>
    <source>
        <strain evidence="1 2">DSM 18090</strain>
    </source>
</reference>
<dbReference type="RefSeq" id="WP_124221304.1">
    <property type="nucleotide sequence ID" value="NZ_RKRF01000008.1"/>
</dbReference>
<dbReference type="EMBL" id="RKRF01000008">
    <property type="protein sequence ID" value="RPF54368.1"/>
    <property type="molecule type" value="Genomic_DNA"/>
</dbReference>
<proteinExistence type="predicted"/>
<gene>
    <name evidence="1" type="ORF">EDC24_1566</name>
</gene>
<comment type="caution">
    <text evidence="1">The sequence shown here is derived from an EMBL/GenBank/DDBJ whole genome shotgun (WGS) entry which is preliminary data.</text>
</comment>
<organism evidence="1 2">
    <name type="scientific">Aquisalibacillus elongatus</name>
    <dbReference type="NCBI Taxonomy" id="485577"/>
    <lineage>
        <taxon>Bacteria</taxon>
        <taxon>Bacillati</taxon>
        <taxon>Bacillota</taxon>
        <taxon>Bacilli</taxon>
        <taxon>Bacillales</taxon>
        <taxon>Bacillaceae</taxon>
        <taxon>Aquisalibacillus</taxon>
    </lineage>
</organism>
<dbReference type="AlphaFoldDB" id="A0A3N5BX73"/>
<dbReference type="Proteomes" id="UP000276443">
    <property type="component" value="Unassembled WGS sequence"/>
</dbReference>
<name>A0A3N5BX73_9BACI</name>
<evidence type="ECO:0000313" key="1">
    <source>
        <dbReference type="EMBL" id="RPF54368.1"/>
    </source>
</evidence>
<keyword evidence="2" id="KW-1185">Reference proteome</keyword>
<evidence type="ECO:0000313" key="2">
    <source>
        <dbReference type="Proteomes" id="UP000276443"/>
    </source>
</evidence>
<accession>A0A3N5BX73</accession>
<protein>
    <submittedName>
        <fullName evidence="1">Uncharacterized protein</fullName>
    </submittedName>
</protein>